<name>A0A9W5RYU2_9BACL</name>
<evidence type="ECO:0000256" key="5">
    <source>
        <dbReference type="RuleBase" id="RU003560"/>
    </source>
</evidence>
<dbReference type="InterPro" id="IPR015424">
    <property type="entry name" value="PyrdxlP-dep_Trfase"/>
</dbReference>
<dbReference type="Pfam" id="PF00202">
    <property type="entry name" value="Aminotran_3"/>
    <property type="match status" value="1"/>
</dbReference>
<dbReference type="PIRSF" id="PIRSF000521">
    <property type="entry name" value="Transaminase_4ab_Lys_Orn"/>
    <property type="match status" value="1"/>
</dbReference>
<proteinExistence type="inferred from homology"/>
<evidence type="ECO:0000256" key="2">
    <source>
        <dbReference type="ARBA" id="ARBA00022576"/>
    </source>
</evidence>
<evidence type="ECO:0000313" key="7">
    <source>
        <dbReference type="Proteomes" id="UP000053750"/>
    </source>
</evidence>
<keyword evidence="2 6" id="KW-0032">Aminotransferase</keyword>
<protein>
    <submittedName>
        <fullName evidence="6">Aminotransferase</fullName>
    </submittedName>
</protein>
<evidence type="ECO:0000256" key="3">
    <source>
        <dbReference type="ARBA" id="ARBA00022679"/>
    </source>
</evidence>
<dbReference type="GO" id="GO:0008483">
    <property type="term" value="F:transaminase activity"/>
    <property type="evidence" value="ECO:0007669"/>
    <property type="project" value="UniProtKB-KW"/>
</dbReference>
<organism evidence="6 7">
    <name type="scientific">Paenibacillus darwinianus</name>
    <dbReference type="NCBI Taxonomy" id="1380763"/>
    <lineage>
        <taxon>Bacteria</taxon>
        <taxon>Bacillati</taxon>
        <taxon>Bacillota</taxon>
        <taxon>Bacilli</taxon>
        <taxon>Bacillales</taxon>
        <taxon>Paenibacillaceae</taxon>
        <taxon>Paenibacillus</taxon>
    </lineage>
</organism>
<dbReference type="FunFam" id="3.40.640.10:FF:000014">
    <property type="entry name" value="Adenosylmethionine-8-amino-7-oxononanoate aminotransferase, probable"/>
    <property type="match status" value="1"/>
</dbReference>
<dbReference type="PROSITE" id="PS00600">
    <property type="entry name" value="AA_TRANSFER_CLASS_3"/>
    <property type="match status" value="1"/>
</dbReference>
<dbReference type="SUPFAM" id="SSF53383">
    <property type="entry name" value="PLP-dependent transferases"/>
    <property type="match status" value="1"/>
</dbReference>
<dbReference type="AlphaFoldDB" id="A0A9W5RYU2"/>
<dbReference type="InterPro" id="IPR049704">
    <property type="entry name" value="Aminotrans_3_PPA_site"/>
</dbReference>
<keyword evidence="3" id="KW-0808">Transferase</keyword>
<dbReference type="Gene3D" id="3.40.640.10">
    <property type="entry name" value="Type I PLP-dependent aspartate aminotransferase-like (Major domain)"/>
    <property type="match status" value="1"/>
</dbReference>
<dbReference type="EMBL" id="JFHU01000249">
    <property type="protein sequence ID" value="EXX85014.1"/>
    <property type="molecule type" value="Genomic_DNA"/>
</dbReference>
<dbReference type="NCBIfam" id="NF005812">
    <property type="entry name" value="PRK07678.1"/>
    <property type="match status" value="1"/>
</dbReference>
<keyword evidence="7" id="KW-1185">Reference proteome</keyword>
<dbReference type="RefSeq" id="WP_081793726.1">
    <property type="nucleotide sequence ID" value="NZ_KK082167.1"/>
</dbReference>
<dbReference type="Proteomes" id="UP000053750">
    <property type="component" value="Unassembled WGS sequence"/>
</dbReference>
<dbReference type="GO" id="GO:0030170">
    <property type="term" value="F:pyridoxal phosphate binding"/>
    <property type="evidence" value="ECO:0007669"/>
    <property type="project" value="InterPro"/>
</dbReference>
<dbReference type="InterPro" id="IPR005814">
    <property type="entry name" value="Aminotrans_3"/>
</dbReference>
<evidence type="ECO:0000313" key="6">
    <source>
        <dbReference type="EMBL" id="EXX85014.1"/>
    </source>
</evidence>
<dbReference type="PANTHER" id="PTHR43094:SF1">
    <property type="entry name" value="AMINOTRANSFERASE CLASS-III"/>
    <property type="match status" value="1"/>
</dbReference>
<dbReference type="InterPro" id="IPR015422">
    <property type="entry name" value="PyrdxlP-dep_Trfase_small"/>
</dbReference>
<dbReference type="PANTHER" id="PTHR43094">
    <property type="entry name" value="AMINOTRANSFERASE"/>
    <property type="match status" value="1"/>
</dbReference>
<reference evidence="6 7" key="1">
    <citation type="submission" date="2014-02" db="EMBL/GenBank/DDBJ databases">
        <title>Genome sequence of Paenibacillus darwinianus reveals adaptive mechanisms for survival in Antarctic soils.</title>
        <authorList>
            <person name="Dsouza M."/>
            <person name="Taylor M.W."/>
            <person name="Turner S.J."/>
            <person name="Aislabie J."/>
        </authorList>
    </citation>
    <scope>NUCLEOTIDE SEQUENCE [LARGE SCALE GENOMIC DNA]</scope>
    <source>
        <strain evidence="6 7">CE1</strain>
    </source>
</reference>
<keyword evidence="4 5" id="KW-0663">Pyridoxal phosphate</keyword>
<dbReference type="Gene3D" id="3.90.1150.10">
    <property type="entry name" value="Aspartate Aminotransferase, domain 1"/>
    <property type="match status" value="1"/>
</dbReference>
<dbReference type="OrthoDB" id="9807885at2"/>
<comment type="caution">
    <text evidence="6">The sequence shown here is derived from an EMBL/GenBank/DDBJ whole genome shotgun (WGS) entry which is preliminary data.</text>
</comment>
<dbReference type="InterPro" id="IPR015421">
    <property type="entry name" value="PyrdxlP-dep_Trfase_major"/>
</dbReference>
<gene>
    <name evidence="6" type="ORF">BG53_09740</name>
</gene>
<sequence>MGGIEPTTQGTQDTQDTVKQRLLEKDRKHLWHHMSVHSDDPMIFVSGEGCWLTDIDGNRYFDAMSGLWCVNIGHGRKEMAAAAAKQMELLAYVPLSHSHVPAIELASKISGWLGGEYRIFFSNSGSDANEVAFKIARQYYDQIGQPNRYKFISRHRAYHGNSMGALGATGQAQRKFKYEPLGTGFQHVPPPYCYRCPFGKSTDSCRMECAGIYDQVIQWEGPETVAGLIVEPVITGGGMIVPPPGYLKKVKEICDKHGVLLIVDEVICGFGRSGEKFGHCNYGVGPDIVTMAKGLTSAYAPLSATAVRADLYDSFRERSGTDHFRHVNTFGGNPLSCAVALKNMEILEDEKLIQASGELGRRLSERLLGLSAHRTVGDIRTFGFAAGIELVEDKETKRPASAENVAKVIESCKQRGLLIGKNGDTVPGYANVLTLAPPFVTTPEEVDWMASTLEIALNTLPAGDESFLTGQKRHSEFDGECTA</sequence>
<dbReference type="CDD" id="cd00610">
    <property type="entry name" value="OAT_like"/>
    <property type="match status" value="1"/>
</dbReference>
<evidence type="ECO:0000256" key="1">
    <source>
        <dbReference type="ARBA" id="ARBA00008954"/>
    </source>
</evidence>
<comment type="similarity">
    <text evidence="1 5">Belongs to the class-III pyridoxal-phosphate-dependent aminotransferase family.</text>
</comment>
<evidence type="ECO:0000256" key="4">
    <source>
        <dbReference type="ARBA" id="ARBA00022898"/>
    </source>
</evidence>
<accession>A0A9W5RYU2</accession>